<dbReference type="Gene3D" id="3.90.550.10">
    <property type="entry name" value="Spore Coat Polysaccharide Biosynthesis Protein SpsA, Chain A"/>
    <property type="match status" value="1"/>
</dbReference>
<evidence type="ECO:0000256" key="3">
    <source>
        <dbReference type="ARBA" id="ARBA00012461"/>
    </source>
</evidence>
<evidence type="ECO:0000256" key="8">
    <source>
        <dbReference type="ARBA" id="ARBA00022842"/>
    </source>
</evidence>
<dbReference type="PANTHER" id="PTHR43532:SF1">
    <property type="entry name" value="GLUCOSE-1-PHOSPHATE THYMIDYLYLTRANSFERASE 1"/>
    <property type="match status" value="1"/>
</dbReference>
<name>A0AA96RNP4_9BACL</name>
<dbReference type="PANTHER" id="PTHR43532">
    <property type="entry name" value="GLUCOSE-1-PHOSPHATE THYMIDYLYLTRANSFERASE"/>
    <property type="match status" value="1"/>
</dbReference>
<protein>
    <recommendedName>
        <fullName evidence="4">Glucose-1-phosphate thymidylyltransferase</fullName>
        <ecNumber evidence="3">2.7.7.24</ecNumber>
    </recommendedName>
    <alternativeName>
        <fullName evidence="10">dTDP-glucose pyrophosphorylase</fullName>
    </alternativeName>
    <alternativeName>
        <fullName evidence="9">dTDP-glucose synthase</fullName>
    </alternativeName>
</protein>
<evidence type="ECO:0000256" key="6">
    <source>
        <dbReference type="ARBA" id="ARBA00022695"/>
    </source>
</evidence>
<comment type="catalytic activity">
    <reaction evidence="11">
        <text>dTTP + alpha-D-glucose 1-phosphate + H(+) = dTDP-alpha-D-glucose + diphosphate</text>
        <dbReference type="Rhea" id="RHEA:15225"/>
        <dbReference type="ChEBI" id="CHEBI:15378"/>
        <dbReference type="ChEBI" id="CHEBI:33019"/>
        <dbReference type="ChEBI" id="CHEBI:37568"/>
        <dbReference type="ChEBI" id="CHEBI:57477"/>
        <dbReference type="ChEBI" id="CHEBI:58601"/>
        <dbReference type="EC" id="2.7.7.24"/>
    </reaction>
</comment>
<evidence type="ECO:0000259" key="12">
    <source>
        <dbReference type="Pfam" id="PF00483"/>
    </source>
</evidence>
<evidence type="ECO:0000313" key="13">
    <source>
        <dbReference type="EMBL" id="WNR45742.1"/>
    </source>
</evidence>
<evidence type="ECO:0000256" key="11">
    <source>
        <dbReference type="ARBA" id="ARBA00049336"/>
    </source>
</evidence>
<keyword evidence="5" id="KW-0808">Transferase</keyword>
<dbReference type="Proteomes" id="UP001304650">
    <property type="component" value="Chromosome"/>
</dbReference>
<keyword evidence="6" id="KW-0548">Nucleotidyltransferase</keyword>
<evidence type="ECO:0000256" key="10">
    <source>
        <dbReference type="ARBA" id="ARBA00032598"/>
    </source>
</evidence>
<gene>
    <name evidence="13" type="ORF">MJB10_06475</name>
</gene>
<evidence type="ECO:0000313" key="14">
    <source>
        <dbReference type="Proteomes" id="UP001304650"/>
    </source>
</evidence>
<dbReference type="RefSeq" id="WP_314802738.1">
    <property type="nucleotide sequence ID" value="NZ_CP130319.1"/>
</dbReference>
<dbReference type="InterPro" id="IPR029044">
    <property type="entry name" value="Nucleotide-diphossugar_trans"/>
</dbReference>
<evidence type="ECO:0000256" key="4">
    <source>
        <dbReference type="ARBA" id="ARBA00017654"/>
    </source>
</evidence>
<dbReference type="KEGG" id="proo:MJB10_06475"/>
<dbReference type="InterPro" id="IPR005907">
    <property type="entry name" value="G1P_thy_trans_s"/>
</dbReference>
<dbReference type="EC" id="2.7.7.24" evidence="3"/>
<evidence type="ECO:0000256" key="7">
    <source>
        <dbReference type="ARBA" id="ARBA00022723"/>
    </source>
</evidence>
<dbReference type="GO" id="GO:0008879">
    <property type="term" value="F:glucose-1-phosphate thymidylyltransferase activity"/>
    <property type="evidence" value="ECO:0007669"/>
    <property type="project" value="UniProtKB-EC"/>
</dbReference>
<dbReference type="SUPFAM" id="SSF53448">
    <property type="entry name" value="Nucleotide-diphospho-sugar transferases"/>
    <property type="match status" value="1"/>
</dbReference>
<evidence type="ECO:0000256" key="2">
    <source>
        <dbReference type="ARBA" id="ARBA00010480"/>
    </source>
</evidence>
<comment type="cofactor">
    <cofactor evidence="1">
        <name>Mg(2+)</name>
        <dbReference type="ChEBI" id="CHEBI:18420"/>
    </cofactor>
</comment>
<dbReference type="InterPro" id="IPR005835">
    <property type="entry name" value="NTP_transferase_dom"/>
</dbReference>
<evidence type="ECO:0000256" key="1">
    <source>
        <dbReference type="ARBA" id="ARBA00001946"/>
    </source>
</evidence>
<comment type="similarity">
    <text evidence="2">Belongs to the glucose-1-phosphate thymidylyltransferase family.</text>
</comment>
<dbReference type="AlphaFoldDB" id="A0AA96RNP4"/>
<keyword evidence="14" id="KW-1185">Reference proteome</keyword>
<evidence type="ECO:0000256" key="9">
    <source>
        <dbReference type="ARBA" id="ARBA00032492"/>
    </source>
</evidence>
<dbReference type="Pfam" id="PF00483">
    <property type="entry name" value="NTP_transferase"/>
    <property type="match status" value="1"/>
</dbReference>
<dbReference type="GO" id="GO:0046872">
    <property type="term" value="F:metal ion binding"/>
    <property type="evidence" value="ECO:0007669"/>
    <property type="project" value="UniProtKB-KW"/>
</dbReference>
<sequence length="239" mass="26382">MKGVVLAGGTGSRLRPLTQMINKHLLPVGEKPMIQYAIEKLGNAGIQDILVITGRQSAGLFVDYLGSGDRFGVQLTYKIQEQAGGIAQALGLAEDFIQRGQKFVVMLGDNLFEDSLLPMIEVYRTQETGAMVLLKEVEDPRRYGVATMSHGRLDVIVEKPEHPDSPYAVTGIYLYDSSVFDIIKGQSPSTRGEMEITDVNNVYAATHTLNHRILKGWWIDAGTHESLFQASVFVRKENG</sequence>
<keyword evidence="7" id="KW-0479">Metal-binding</keyword>
<feature type="domain" description="Nucleotidyl transferase" evidence="12">
    <location>
        <begin position="2"/>
        <end position="236"/>
    </location>
</feature>
<organism evidence="13 14">
    <name type="scientific">Paenibacillus roseopurpureus</name>
    <dbReference type="NCBI Taxonomy" id="2918901"/>
    <lineage>
        <taxon>Bacteria</taxon>
        <taxon>Bacillati</taxon>
        <taxon>Bacillota</taxon>
        <taxon>Bacilli</taxon>
        <taxon>Bacillales</taxon>
        <taxon>Paenibacillaceae</taxon>
        <taxon>Paenibacillus</taxon>
    </lineage>
</organism>
<keyword evidence="8" id="KW-0460">Magnesium</keyword>
<proteinExistence type="inferred from homology"/>
<dbReference type="EMBL" id="CP130319">
    <property type="protein sequence ID" value="WNR45742.1"/>
    <property type="molecule type" value="Genomic_DNA"/>
</dbReference>
<reference evidence="13" key="1">
    <citation type="submission" date="2022-02" db="EMBL/GenBank/DDBJ databases">
        <title>Paenibacillus sp. MBLB1832 Whole Genome Shotgun Sequencing.</title>
        <authorList>
            <person name="Hwang C.Y."/>
            <person name="Cho E.-S."/>
            <person name="Seo M.-J."/>
        </authorList>
    </citation>
    <scope>NUCLEOTIDE SEQUENCE</scope>
    <source>
        <strain evidence="13">MBLB1832</strain>
    </source>
</reference>
<accession>A0AA96RNP4</accession>
<evidence type="ECO:0000256" key="5">
    <source>
        <dbReference type="ARBA" id="ARBA00022679"/>
    </source>
</evidence>